<keyword evidence="3" id="KW-1185">Reference proteome</keyword>
<dbReference type="Pfam" id="PF01042">
    <property type="entry name" value="Ribonuc_L-PSP"/>
    <property type="match status" value="1"/>
</dbReference>
<dbReference type="InterPro" id="IPR006175">
    <property type="entry name" value="YjgF/YER057c/UK114"/>
</dbReference>
<feature type="region of interest" description="Disordered" evidence="1">
    <location>
        <begin position="1"/>
        <end position="25"/>
    </location>
</feature>
<protein>
    <submittedName>
        <fullName evidence="2">Reactive Intermediate Deaminase A</fullName>
    </submittedName>
</protein>
<sequence length="160" mass="17581">MATAPKCFQTSSGRTNKEDEEGQEISLEDKKEVAVFVEKEDLKEAIQTEKAPAALGPYSQAIKATDMLFVSWVLGLIPKTRKFISDSVDDQTEQVLNNICEILKASGASYSSVVKTAIMLAGLKDFKKICDCGNKSINVLTKEEELIQEGQSFGLLIEQN</sequence>
<gene>
    <name evidence="2" type="ORF">Fot_28154</name>
</gene>
<proteinExistence type="predicted"/>
<dbReference type="AlphaFoldDB" id="A0ABD1TN74"/>
<dbReference type="Gene3D" id="3.30.1330.40">
    <property type="entry name" value="RutC-like"/>
    <property type="match status" value="1"/>
</dbReference>
<name>A0ABD1TN74_9LAMI</name>
<evidence type="ECO:0000313" key="2">
    <source>
        <dbReference type="EMBL" id="KAL2514183.1"/>
    </source>
</evidence>
<organism evidence="2 3">
    <name type="scientific">Forsythia ovata</name>
    <dbReference type="NCBI Taxonomy" id="205694"/>
    <lineage>
        <taxon>Eukaryota</taxon>
        <taxon>Viridiplantae</taxon>
        <taxon>Streptophyta</taxon>
        <taxon>Embryophyta</taxon>
        <taxon>Tracheophyta</taxon>
        <taxon>Spermatophyta</taxon>
        <taxon>Magnoliopsida</taxon>
        <taxon>eudicotyledons</taxon>
        <taxon>Gunneridae</taxon>
        <taxon>Pentapetalae</taxon>
        <taxon>asterids</taxon>
        <taxon>lamiids</taxon>
        <taxon>Lamiales</taxon>
        <taxon>Oleaceae</taxon>
        <taxon>Forsythieae</taxon>
        <taxon>Forsythia</taxon>
    </lineage>
</organism>
<comment type="caution">
    <text evidence="2">The sequence shown here is derived from an EMBL/GenBank/DDBJ whole genome shotgun (WGS) entry which is preliminary data.</text>
</comment>
<dbReference type="InterPro" id="IPR035959">
    <property type="entry name" value="RutC-like_sf"/>
</dbReference>
<evidence type="ECO:0000313" key="3">
    <source>
        <dbReference type="Proteomes" id="UP001604277"/>
    </source>
</evidence>
<dbReference type="SUPFAM" id="SSF55298">
    <property type="entry name" value="YjgF-like"/>
    <property type="match status" value="1"/>
</dbReference>
<accession>A0ABD1TN74</accession>
<dbReference type="CDD" id="cd00448">
    <property type="entry name" value="YjgF_YER057c_UK114_family"/>
    <property type="match status" value="1"/>
</dbReference>
<dbReference type="PANTHER" id="PTHR11803">
    <property type="entry name" value="2-IMINOBUTANOATE/2-IMINOPROPANOATE DEAMINASE RIDA"/>
    <property type="match status" value="1"/>
</dbReference>
<dbReference type="Proteomes" id="UP001604277">
    <property type="component" value="Unassembled WGS sequence"/>
</dbReference>
<dbReference type="PANTHER" id="PTHR11803:SF39">
    <property type="entry name" value="2-IMINOBUTANOATE_2-IMINOPROPANOATE DEAMINASE"/>
    <property type="match status" value="1"/>
</dbReference>
<evidence type="ECO:0000256" key="1">
    <source>
        <dbReference type="SAM" id="MobiDB-lite"/>
    </source>
</evidence>
<reference evidence="3" key="1">
    <citation type="submission" date="2024-07" db="EMBL/GenBank/DDBJ databases">
        <title>Two chromosome-level genome assemblies of Korean endemic species Abeliophyllum distichum and Forsythia ovata (Oleaceae).</title>
        <authorList>
            <person name="Jang H."/>
        </authorList>
    </citation>
    <scope>NUCLEOTIDE SEQUENCE [LARGE SCALE GENOMIC DNA]</scope>
</reference>
<dbReference type="EMBL" id="JBFOLJ010000008">
    <property type="protein sequence ID" value="KAL2514183.1"/>
    <property type="molecule type" value="Genomic_DNA"/>
</dbReference>